<evidence type="ECO:0000313" key="5">
    <source>
        <dbReference type="EMBL" id="TDU71396.1"/>
    </source>
</evidence>
<evidence type="ECO:0000256" key="3">
    <source>
        <dbReference type="ARBA" id="ARBA00023180"/>
    </source>
</evidence>
<dbReference type="PANTHER" id="PTHR20961">
    <property type="entry name" value="GLYCOSYLTRANSFERASE"/>
    <property type="match status" value="1"/>
</dbReference>
<dbReference type="Proteomes" id="UP000295662">
    <property type="component" value="Unassembled WGS sequence"/>
</dbReference>
<feature type="domain" description="Glycosyltransferase 61 catalytic" evidence="4">
    <location>
        <begin position="136"/>
        <end position="309"/>
    </location>
</feature>
<dbReference type="RefSeq" id="WP_133795553.1">
    <property type="nucleotide sequence ID" value="NZ_SOCA01000003.1"/>
</dbReference>
<dbReference type="InterPro" id="IPR007657">
    <property type="entry name" value="Glycosyltransferase_61"/>
</dbReference>
<sequence>MISAFKAKLLRRPPPAALWEPGDKLDSTLGRIVVKGIRKHHIPMPEPPIIFSADCDTVRFPNPVGVFDGYLVVLDSATVSGQDGFVQLNDGSFLIQPAWHANNLVPNPVYWRRRFTSPVRQRGKWFSCLLFFSYGYYHWICDVLARFHRVLESLPLDTKFLVPWKMETWKWASLEALGIQRERCVQFPPDSHWIFDELYYAPPSAMTGDHDPEAIQWVRDTVVNHYNLTSSYGKNTRLYLTRRHAASRRVQNEDQLWPVLKDAGFKLVEAEYLTFREQVEIFYHASMVLAPHGAGLTNITWCQPGATVLEIFTPSSSDRRCYWTLASALGHSYGAIVGQEDGERMQSMDIVCPRDVLDQALLWRAPHV</sequence>
<dbReference type="OrthoDB" id="182122at2"/>
<evidence type="ECO:0000256" key="2">
    <source>
        <dbReference type="ARBA" id="ARBA00022679"/>
    </source>
</evidence>
<evidence type="ECO:0000256" key="1">
    <source>
        <dbReference type="ARBA" id="ARBA00022676"/>
    </source>
</evidence>
<dbReference type="Pfam" id="PF04577">
    <property type="entry name" value="Glyco_transf_61"/>
    <property type="match status" value="1"/>
</dbReference>
<dbReference type="EMBL" id="SOCA01000003">
    <property type="protein sequence ID" value="TDU71396.1"/>
    <property type="molecule type" value="Genomic_DNA"/>
</dbReference>
<dbReference type="InterPro" id="IPR049625">
    <property type="entry name" value="Glyco_transf_61_cat"/>
</dbReference>
<keyword evidence="3" id="KW-0325">Glycoprotein</keyword>
<comment type="caution">
    <text evidence="5">The sequence shown here is derived from an EMBL/GenBank/DDBJ whole genome shotgun (WGS) entry which is preliminary data.</text>
</comment>
<name>A0A4R7S1K7_9BACT</name>
<proteinExistence type="predicted"/>
<reference evidence="5 6" key="1">
    <citation type="submission" date="2019-03" db="EMBL/GenBank/DDBJ databases">
        <title>Genomic Encyclopedia of Archaeal and Bacterial Type Strains, Phase II (KMG-II): from individual species to whole genera.</title>
        <authorList>
            <person name="Goeker M."/>
        </authorList>
    </citation>
    <scope>NUCLEOTIDE SEQUENCE [LARGE SCALE GENOMIC DNA]</scope>
    <source>
        <strain evidence="5 6">ATCC 25309</strain>
    </source>
</reference>
<keyword evidence="6" id="KW-1185">Reference proteome</keyword>
<keyword evidence="2" id="KW-0808">Transferase</keyword>
<evidence type="ECO:0000259" key="4">
    <source>
        <dbReference type="Pfam" id="PF04577"/>
    </source>
</evidence>
<organism evidence="5 6">
    <name type="scientific">Prosthecobacter fusiformis</name>
    <dbReference type="NCBI Taxonomy" id="48464"/>
    <lineage>
        <taxon>Bacteria</taxon>
        <taxon>Pseudomonadati</taxon>
        <taxon>Verrucomicrobiota</taxon>
        <taxon>Verrucomicrobiia</taxon>
        <taxon>Verrucomicrobiales</taxon>
        <taxon>Verrucomicrobiaceae</taxon>
        <taxon>Prosthecobacter</taxon>
    </lineage>
</organism>
<accession>A0A4R7S1K7</accession>
<dbReference type="GO" id="GO:0016757">
    <property type="term" value="F:glycosyltransferase activity"/>
    <property type="evidence" value="ECO:0007669"/>
    <property type="project" value="UniProtKB-KW"/>
</dbReference>
<evidence type="ECO:0000313" key="6">
    <source>
        <dbReference type="Proteomes" id="UP000295662"/>
    </source>
</evidence>
<dbReference type="AlphaFoldDB" id="A0A4R7S1K7"/>
<keyword evidence="1" id="KW-0328">Glycosyltransferase</keyword>
<gene>
    <name evidence="5" type="ORF">EI77_02520</name>
</gene>
<protein>
    <submittedName>
        <fullName evidence="5">Uncharacterized protein DUF563</fullName>
    </submittedName>
</protein>